<evidence type="ECO:0000313" key="2">
    <source>
        <dbReference type="EMBL" id="ADH88109.1"/>
    </source>
</evidence>
<evidence type="ECO:0000256" key="1">
    <source>
        <dbReference type="SAM" id="MobiDB-lite"/>
    </source>
</evidence>
<feature type="region of interest" description="Disordered" evidence="1">
    <location>
        <begin position="224"/>
        <end position="266"/>
    </location>
</feature>
<name>D7A5I5_ANCN5</name>
<gene>
    <name evidence="2" type="ordered locus">Snov_0781</name>
</gene>
<dbReference type="eggNOG" id="ENOG502ZISU">
    <property type="taxonomic scope" value="Bacteria"/>
</dbReference>
<organism evidence="2 3">
    <name type="scientific">Ancylobacter novellus (strain ATCC 8093 / DSM 506 / JCM 20403 / CCM 1077 / IAM 12100 / NBRC 12443 / NCIMB 10456)</name>
    <name type="common">Starkeya novella</name>
    <dbReference type="NCBI Taxonomy" id="639283"/>
    <lineage>
        <taxon>Bacteria</taxon>
        <taxon>Pseudomonadati</taxon>
        <taxon>Pseudomonadota</taxon>
        <taxon>Alphaproteobacteria</taxon>
        <taxon>Hyphomicrobiales</taxon>
        <taxon>Xanthobacteraceae</taxon>
        <taxon>Ancylobacter</taxon>
    </lineage>
</organism>
<feature type="compositionally biased region" description="Basic and acidic residues" evidence="1">
    <location>
        <begin position="257"/>
        <end position="266"/>
    </location>
</feature>
<evidence type="ECO:0000313" key="3">
    <source>
        <dbReference type="Proteomes" id="UP000006633"/>
    </source>
</evidence>
<protein>
    <submittedName>
        <fullName evidence="2">Uncharacterized protein</fullName>
    </submittedName>
</protein>
<dbReference type="Proteomes" id="UP000006633">
    <property type="component" value="Chromosome"/>
</dbReference>
<dbReference type="AlphaFoldDB" id="D7A5I5"/>
<dbReference type="EMBL" id="CP002026">
    <property type="protein sequence ID" value="ADH88109.1"/>
    <property type="molecule type" value="Genomic_DNA"/>
</dbReference>
<keyword evidence="3" id="KW-1185">Reference proteome</keyword>
<dbReference type="KEGG" id="sno:Snov_0781"/>
<reference evidence="2 3" key="1">
    <citation type="journal article" date="2012" name="Stand. Genomic Sci.">
        <title>Complete genome sequence of the facultatively chemolithoautotrophic and methylotrophic alpha Proteobacterium Starkeya novella type strain (ATCC 8093(T)).</title>
        <authorList>
            <person name="Kappler U."/>
            <person name="Davenport K."/>
            <person name="Beatson S."/>
            <person name="Lucas S."/>
            <person name="Lapidus A."/>
            <person name="Copeland A."/>
            <person name="Berry K.W."/>
            <person name="Glavina Del Rio T."/>
            <person name="Hammon N."/>
            <person name="Dalin E."/>
            <person name="Tice H."/>
            <person name="Pitluck S."/>
            <person name="Richardson P."/>
            <person name="Bruce D."/>
            <person name="Goodwin L.A."/>
            <person name="Han C."/>
            <person name="Tapia R."/>
            <person name="Detter J.C."/>
            <person name="Chang Y.J."/>
            <person name="Jeffries C.D."/>
            <person name="Land M."/>
            <person name="Hauser L."/>
            <person name="Kyrpides N.C."/>
            <person name="Goker M."/>
            <person name="Ivanova N."/>
            <person name="Klenk H.P."/>
            <person name="Woyke T."/>
        </authorList>
    </citation>
    <scope>NUCLEOTIDE SEQUENCE [LARGE SCALE GENOMIC DNA]</scope>
    <source>
        <strain evidence="3">ATCC 8093 / DSM 506 / JCM 20403 / CCM 1077 / IAM 12100 / NBRC 12443 / NCIMB 10456</strain>
    </source>
</reference>
<sequence length="266" mass="29498">MFGRRPYRPSANLEPRPPPRLASKMDNRQIAQGCEMRCYACESSNVIVTANGPDSISVDCMDCGSDRTVPRGWVDVTTGTISEIDNIQFTHVNDAGPSMFDPNKYSKMSDDYESMANMTDNSSEISRFRKLQKSSQDLADNEEWLKNNYEHTLHSDNAAQHDNTTFAAEEEHVLRCLGAALLMQWPRLPAMIQRELFDSAGTMGELQNTAMLRGQIARFLHRHKDGGSPVEADGQAIGSDGRAVARWENEGGASDIPEGRGEIKLG</sequence>
<proteinExistence type="predicted"/>
<feature type="region of interest" description="Disordered" evidence="1">
    <location>
        <begin position="1"/>
        <end position="23"/>
    </location>
</feature>
<dbReference type="HOGENOM" id="CLU_1008009_0_0_5"/>
<accession>D7A5I5</accession>